<dbReference type="InterPro" id="IPR002719">
    <property type="entry name" value="RB_B"/>
</dbReference>
<proteinExistence type="inferred from homology"/>
<comment type="similarity">
    <text evidence="2">Belongs to the retinoblastoma protein (RB) family.</text>
</comment>
<dbReference type="PANTHER" id="PTHR13742">
    <property type="entry name" value="RETINOBLASTOMA-ASSOCIATED PROTEIN RB -RELATED"/>
    <property type="match status" value="1"/>
</dbReference>
<dbReference type="SMART" id="SM01368">
    <property type="entry name" value="RB_A"/>
    <property type="match status" value="1"/>
</dbReference>
<dbReference type="GO" id="GO:0005634">
    <property type="term" value="C:nucleus"/>
    <property type="evidence" value="ECO:0007669"/>
    <property type="project" value="UniProtKB-SubCell"/>
</dbReference>
<dbReference type="SUPFAM" id="SSF47954">
    <property type="entry name" value="Cyclin-like"/>
    <property type="match status" value="2"/>
</dbReference>
<dbReference type="InterPro" id="IPR028309">
    <property type="entry name" value="RB_fam"/>
</dbReference>
<dbReference type="GO" id="GO:2000134">
    <property type="term" value="P:negative regulation of G1/S transition of mitotic cell cycle"/>
    <property type="evidence" value="ECO:0007669"/>
    <property type="project" value="TreeGrafter"/>
</dbReference>
<keyword evidence="13" id="KW-1185">Reference proteome</keyword>
<dbReference type="GO" id="GO:0005667">
    <property type="term" value="C:transcription regulator complex"/>
    <property type="evidence" value="ECO:0007669"/>
    <property type="project" value="TreeGrafter"/>
</dbReference>
<feature type="domain" description="Retinoblastoma-associated protein N-terminal" evidence="10">
    <location>
        <begin position="93"/>
        <end position="221"/>
    </location>
</feature>
<evidence type="ECO:0000313" key="12">
    <source>
        <dbReference type="EMBL" id="VDD93303.1"/>
    </source>
</evidence>
<dbReference type="SMART" id="SM00385">
    <property type="entry name" value="CYCLIN"/>
    <property type="match status" value="1"/>
</dbReference>
<evidence type="ECO:0000313" key="14">
    <source>
        <dbReference type="WBParaSite" id="EVEC_0000857001-mRNA-1"/>
    </source>
</evidence>
<dbReference type="STRING" id="51028.A0A0N4VD96"/>
<evidence type="ECO:0000256" key="1">
    <source>
        <dbReference type="ARBA" id="ARBA00004123"/>
    </source>
</evidence>
<dbReference type="PANTHER" id="PTHR13742:SF17">
    <property type="entry name" value="RE32990P-RELATED"/>
    <property type="match status" value="1"/>
</dbReference>
<evidence type="ECO:0000259" key="9">
    <source>
        <dbReference type="SMART" id="SM00385"/>
    </source>
</evidence>
<dbReference type="Gene3D" id="1.10.472.10">
    <property type="entry name" value="Cyclin-like"/>
    <property type="match status" value="2"/>
</dbReference>
<dbReference type="InterPro" id="IPR024599">
    <property type="entry name" value="RB_N"/>
</dbReference>
<feature type="domain" description="Retinoblastoma-associated protein A-box" evidence="11">
    <location>
        <begin position="396"/>
        <end position="596"/>
    </location>
</feature>
<name>A0A0N4VD96_ENTVE</name>
<sequence length="918" mass="105108">MARSAYGVYGGKSGYPVMEVAQEVSTNEGENATEKKARPSKVFMEICNELDANIDSELLDRSWKQYDTVGQQCILEGNEKAWIACAIYLSMWQSAPIGQGLSYRYSLIDLIRICRISVLEFFEKLSKWVEMVGSPRRLQEQVSRIQSCLAVSAVVYKKFLPIFRKLFAAPGAQDEEKKKKCKKVFELLWTLFIALKKHFTNDDLMSSFHLLLCCVDFTFQDIRHANQKELLNTNFVNTLNGDPDSILETLCRTFEGVVLDAKHFCTHWWLPRIKKMVADKHLVLTPELRDFFVNADTNLAKLNKFYEEILMKKGEMDERMFIPKDVSTVFDESFDESAVHQLRRSELDANWEVDAELLLRMSTQSCLEKLHEQRAQQTPLSGKSYIISGEQYCPVTPISAAMYNASKMEALLRDGWQMSNSELERIMSECREDRSSFITGYVRTLGENLEKAVEVEKAEKGPSFDESFSDMISVRRSNTDTLFYRLLEKIAVAERQRLSQNEYMDLGSVLSKEELLKSVYACALQLVLFTYQSEREFPWCLDMLRIAPVNFYKVIELVIRAEPELSREMVKCLNRVEERVLEELAWSLGSPLWQTLARRADGVPSSLSVSLNAVEAYSARTQSMYGLSQRYTSSPVKLQTGVAKRRLEFDDEDGPPLTKRVAIDSENMASTSATTLFFRKVYYLAAVRLQDLCERVRLDERGRQRVWTLFEHVLRTETSLMAGRHLDQNLMCCLYVVAKIGKQEVSFHDIMYHYRRQPQACSRVYRRVLLERNASPSTVSDDNASRDSVGSNSGGRFRSGSALPVPGTGSAPPTPEPQNLDYSDIIRYYNRVFVSRVEYFLKRLQPGLVDLNENGVNLLSMPTLRCHTLSPRRSVTDHVCVHPMSTATFPASPSRPLRYCFNRSPGKVVLKTYNLSLL</sequence>
<dbReference type="GO" id="GO:0000977">
    <property type="term" value="F:RNA polymerase II transcription regulatory region sequence-specific DNA binding"/>
    <property type="evidence" value="ECO:0007669"/>
    <property type="project" value="TreeGrafter"/>
</dbReference>
<dbReference type="Gene3D" id="1.10.472.140">
    <property type="match status" value="1"/>
</dbReference>
<feature type="domain" description="Cyclin-like" evidence="9">
    <location>
        <begin position="687"/>
        <end position="834"/>
    </location>
</feature>
<dbReference type="WBParaSite" id="EVEC_0000857001-mRNA-1">
    <property type="protein sequence ID" value="EVEC_0000857001-mRNA-1"/>
    <property type="gene ID" value="EVEC_0000857001"/>
</dbReference>
<dbReference type="OrthoDB" id="844594at2759"/>
<dbReference type="SMART" id="SM01367">
    <property type="entry name" value="DUF3452"/>
    <property type="match status" value="1"/>
</dbReference>
<keyword evidence="3" id="KW-0678">Repressor</keyword>
<feature type="region of interest" description="Disordered" evidence="8">
    <location>
        <begin position="776"/>
        <end position="818"/>
    </location>
</feature>
<evidence type="ECO:0000256" key="4">
    <source>
        <dbReference type="ARBA" id="ARBA00023015"/>
    </source>
</evidence>
<feature type="compositionally biased region" description="Low complexity" evidence="8">
    <location>
        <begin position="788"/>
        <end position="801"/>
    </location>
</feature>
<dbReference type="Pfam" id="PF01858">
    <property type="entry name" value="RB_A"/>
    <property type="match status" value="1"/>
</dbReference>
<dbReference type="GO" id="GO:0000785">
    <property type="term" value="C:chromatin"/>
    <property type="evidence" value="ECO:0007669"/>
    <property type="project" value="TreeGrafter"/>
</dbReference>
<dbReference type="Pfam" id="PF11934">
    <property type="entry name" value="DUF3452"/>
    <property type="match status" value="1"/>
</dbReference>
<comment type="subcellular location">
    <subcellularLocation>
        <location evidence="1">Nucleus</location>
    </subcellularLocation>
</comment>
<keyword evidence="7" id="KW-0131">Cell cycle</keyword>
<reference evidence="12 13" key="2">
    <citation type="submission" date="2018-10" db="EMBL/GenBank/DDBJ databases">
        <authorList>
            <consortium name="Pathogen Informatics"/>
        </authorList>
    </citation>
    <scope>NUCLEOTIDE SEQUENCE [LARGE SCALE GENOMIC DNA]</scope>
</reference>
<keyword evidence="5" id="KW-0804">Transcription</keyword>
<keyword evidence="4" id="KW-0805">Transcription regulation</keyword>
<dbReference type="InterPro" id="IPR002720">
    <property type="entry name" value="RB_A"/>
</dbReference>
<keyword evidence="6" id="KW-0539">Nucleus</keyword>
<evidence type="ECO:0000313" key="13">
    <source>
        <dbReference type="Proteomes" id="UP000274131"/>
    </source>
</evidence>
<reference evidence="14" key="1">
    <citation type="submission" date="2017-02" db="UniProtKB">
        <authorList>
            <consortium name="WormBaseParasite"/>
        </authorList>
    </citation>
    <scope>IDENTIFICATION</scope>
</reference>
<dbReference type="Proteomes" id="UP000274131">
    <property type="component" value="Unassembled WGS sequence"/>
</dbReference>
<dbReference type="InterPro" id="IPR013763">
    <property type="entry name" value="Cyclin-like_dom"/>
</dbReference>
<gene>
    <name evidence="12" type="ORF">EVEC_LOCUS8054</name>
</gene>
<evidence type="ECO:0000259" key="10">
    <source>
        <dbReference type="SMART" id="SM01367"/>
    </source>
</evidence>
<organism evidence="14">
    <name type="scientific">Enterobius vermicularis</name>
    <name type="common">Human pinworm</name>
    <dbReference type="NCBI Taxonomy" id="51028"/>
    <lineage>
        <taxon>Eukaryota</taxon>
        <taxon>Metazoa</taxon>
        <taxon>Ecdysozoa</taxon>
        <taxon>Nematoda</taxon>
        <taxon>Chromadorea</taxon>
        <taxon>Rhabditida</taxon>
        <taxon>Spirurina</taxon>
        <taxon>Oxyuridomorpha</taxon>
        <taxon>Oxyuroidea</taxon>
        <taxon>Oxyuridae</taxon>
        <taxon>Enterobius</taxon>
    </lineage>
</organism>
<dbReference type="Pfam" id="PF01857">
    <property type="entry name" value="RB_B"/>
    <property type="match status" value="1"/>
</dbReference>
<evidence type="ECO:0000256" key="7">
    <source>
        <dbReference type="ARBA" id="ARBA00023306"/>
    </source>
</evidence>
<dbReference type="GO" id="GO:0030154">
    <property type="term" value="P:cell differentiation"/>
    <property type="evidence" value="ECO:0007669"/>
    <property type="project" value="TreeGrafter"/>
</dbReference>
<evidence type="ECO:0000256" key="2">
    <source>
        <dbReference type="ARBA" id="ARBA00009475"/>
    </source>
</evidence>
<evidence type="ECO:0000256" key="5">
    <source>
        <dbReference type="ARBA" id="ARBA00023163"/>
    </source>
</evidence>
<accession>A0A0N4VD96</accession>
<dbReference type="GO" id="GO:0006357">
    <property type="term" value="P:regulation of transcription by RNA polymerase II"/>
    <property type="evidence" value="ECO:0007669"/>
    <property type="project" value="InterPro"/>
</dbReference>
<evidence type="ECO:0000259" key="11">
    <source>
        <dbReference type="SMART" id="SM01368"/>
    </source>
</evidence>
<dbReference type="InterPro" id="IPR036915">
    <property type="entry name" value="Cyclin-like_sf"/>
</dbReference>
<protein>
    <submittedName>
        <fullName evidence="14">Retinoblastoma-like protein 1</fullName>
    </submittedName>
</protein>
<evidence type="ECO:0000256" key="6">
    <source>
        <dbReference type="ARBA" id="ARBA00023242"/>
    </source>
</evidence>
<evidence type="ECO:0000256" key="8">
    <source>
        <dbReference type="SAM" id="MobiDB-lite"/>
    </source>
</evidence>
<evidence type="ECO:0000256" key="3">
    <source>
        <dbReference type="ARBA" id="ARBA00022491"/>
    </source>
</evidence>
<dbReference type="EMBL" id="UXUI01009235">
    <property type="protein sequence ID" value="VDD93303.1"/>
    <property type="molecule type" value="Genomic_DNA"/>
</dbReference>
<dbReference type="AlphaFoldDB" id="A0A0N4VD96"/>